<comment type="similarity">
    <text evidence="2">Belongs to the purine-cytosine permease (2.A.39) family.</text>
</comment>
<keyword evidence="4 8" id="KW-0812">Transmembrane</keyword>
<sequence>MVDHDNLSEGGLEPDGADPGSSGPIGPRRSTYTPPPASDDEDAIVSDDDLADVLFEDFEKATHSGTIHVIPGVVPDSLPGDDEVLEDTIVPGPPPADAVLDNPEETAPDAPVNLADETPEAAVDETPAEIYPLEDILVNDTPLEEAPAVVYDLDETPLDETPMDETSLDETPIDEAPMDEAPLDETPVDEAPAVVYDLDDSPAEPDLPQRPVRQSLPVDELALVFEGRDAPSTLDAMEQLEEQLRLREQDAREFAEWQASAEASGSAGAMAEIENARSEFQDVLSPVAAEPSAPLPPAPTHTFRVDEVLESELSTAPPPMTAPISDLPPPPGHELLPAKPSPEAVAFAPPGFAPPGSVQPDSTPAIPDLVEPTSPPAAASFDFDSLLNGAAEGTDEAIPFRDDDVGDTDQALSDLLGPFPVTSEGVAIIPDAPITPVEPIASSRIPTSEHVILDDVPTPPPAFRVEESSVEPTAFDQRVGRAARMFWLWFAANSSVVSLAFGGAVFALGMSLRQAIVATLAGIALSFLPLGLGTLAGKWSGQPTMIVSRAAFGHLGNILPAVLALVVRLFWGAVLLWFLAAGTARILAGAELGGGLSEPQLTIIGLAAGFLLALVIAFFGYGLLARFQLVVTVISAILIVGLIVITWPAVSISTALTVGDGPWILVVTGAVLVFSFVGLVWAVSSADLARYQRPGGSGAASMLWSTFGATIPAFVLIAYGAVLAASNPDVATGLVETPLDTIALLIPTWYPIPLIAALALSLLSGVVISIYSGGFALQATGATMRRSASVVIVGVALAGVAILLALSVGDFTLLLRDVATSLAVPVAAWAGIFAAEMMIRNRRFDTKSLVTRGGVYSDVNWTNLTALVLASAIGFGLTTATVGWLSWQGYLFPLLDVAGASDLAASDLGVLVALVLGLLVPIIGGIPGIRRQEESAITRTRNPED</sequence>
<feature type="transmembrane region" description="Helical" evidence="8">
    <location>
        <begin position="515"/>
        <end position="537"/>
    </location>
</feature>
<organism evidence="9 10">
    <name type="scientific">Leifsonella bigeumensis</name>
    <dbReference type="NCBI Taxonomy" id="433643"/>
    <lineage>
        <taxon>Bacteria</taxon>
        <taxon>Bacillati</taxon>
        <taxon>Actinomycetota</taxon>
        <taxon>Actinomycetes</taxon>
        <taxon>Micrococcales</taxon>
        <taxon>Microbacteriaceae</taxon>
        <taxon>Leifsonella</taxon>
    </lineage>
</organism>
<comment type="caution">
    <text evidence="9">The sequence shown here is derived from an EMBL/GenBank/DDBJ whole genome shotgun (WGS) entry which is preliminary data.</text>
</comment>
<evidence type="ECO:0000313" key="9">
    <source>
        <dbReference type="EMBL" id="GAA3746399.1"/>
    </source>
</evidence>
<feature type="transmembrane region" description="Helical" evidence="8">
    <location>
        <begin position="600"/>
        <end position="622"/>
    </location>
</feature>
<keyword evidence="6 8" id="KW-0472">Membrane</keyword>
<evidence type="ECO:0000256" key="4">
    <source>
        <dbReference type="ARBA" id="ARBA00022692"/>
    </source>
</evidence>
<comment type="subcellular location">
    <subcellularLocation>
        <location evidence="1">Membrane</location>
        <topology evidence="1">Multi-pass membrane protein</topology>
    </subcellularLocation>
</comment>
<dbReference type="Gene3D" id="1.10.4160.10">
    <property type="entry name" value="Hydantoin permease"/>
    <property type="match status" value="1"/>
</dbReference>
<evidence type="ECO:0000256" key="7">
    <source>
        <dbReference type="SAM" id="MobiDB-lite"/>
    </source>
</evidence>
<feature type="transmembrane region" description="Helical" evidence="8">
    <location>
        <begin position="754"/>
        <end position="776"/>
    </location>
</feature>
<proteinExistence type="inferred from homology"/>
<feature type="transmembrane region" description="Helical" evidence="8">
    <location>
        <begin position="558"/>
        <end position="580"/>
    </location>
</feature>
<evidence type="ECO:0000313" key="10">
    <source>
        <dbReference type="Proteomes" id="UP001501004"/>
    </source>
</evidence>
<evidence type="ECO:0000256" key="5">
    <source>
        <dbReference type="ARBA" id="ARBA00022989"/>
    </source>
</evidence>
<evidence type="ECO:0000256" key="3">
    <source>
        <dbReference type="ARBA" id="ARBA00022448"/>
    </source>
</evidence>
<feature type="transmembrane region" description="Helical" evidence="8">
    <location>
        <begin position="788"/>
        <end position="806"/>
    </location>
</feature>
<protein>
    <recommendedName>
        <fullName evidence="11">Purine-cytosine permease-like protein</fullName>
    </recommendedName>
</protein>
<feature type="transmembrane region" description="Helical" evidence="8">
    <location>
        <begin position="818"/>
        <end position="839"/>
    </location>
</feature>
<dbReference type="RefSeq" id="WP_344756688.1">
    <property type="nucleotide sequence ID" value="NZ_BAABAE010000003.1"/>
</dbReference>
<name>A0ABP7FRD1_9MICO</name>
<feature type="region of interest" description="Disordered" evidence="7">
    <location>
        <begin position="1"/>
        <end position="43"/>
    </location>
</feature>
<dbReference type="Pfam" id="PF02133">
    <property type="entry name" value="Transp_cyt_pur"/>
    <property type="match status" value="1"/>
</dbReference>
<dbReference type="PANTHER" id="PTHR31806">
    <property type="entry name" value="PURINE-CYTOSINE PERMEASE FCY2-RELATED"/>
    <property type="match status" value="1"/>
</dbReference>
<feature type="transmembrane region" description="Helical" evidence="8">
    <location>
        <begin position="703"/>
        <end position="725"/>
    </location>
</feature>
<dbReference type="PANTHER" id="PTHR31806:SF1">
    <property type="entry name" value="PURINE-CYTOSINE PERMEASE FCY2-RELATED"/>
    <property type="match status" value="1"/>
</dbReference>
<gene>
    <name evidence="9" type="ORF">GCM10022239_22470</name>
</gene>
<keyword evidence="5 8" id="KW-1133">Transmembrane helix</keyword>
<accession>A0ABP7FRD1</accession>
<dbReference type="EMBL" id="BAABAE010000003">
    <property type="protein sequence ID" value="GAA3746399.1"/>
    <property type="molecule type" value="Genomic_DNA"/>
</dbReference>
<evidence type="ECO:0000256" key="6">
    <source>
        <dbReference type="ARBA" id="ARBA00023136"/>
    </source>
</evidence>
<dbReference type="InterPro" id="IPR001248">
    <property type="entry name" value="Pur-cyt_permease"/>
</dbReference>
<feature type="transmembrane region" description="Helical" evidence="8">
    <location>
        <begin position="629"/>
        <end position="650"/>
    </location>
</feature>
<feature type="transmembrane region" description="Helical" evidence="8">
    <location>
        <begin position="486"/>
        <end position="509"/>
    </location>
</feature>
<dbReference type="Proteomes" id="UP001501004">
    <property type="component" value="Unassembled WGS sequence"/>
</dbReference>
<evidence type="ECO:0000256" key="1">
    <source>
        <dbReference type="ARBA" id="ARBA00004141"/>
    </source>
</evidence>
<keyword evidence="3" id="KW-0813">Transport</keyword>
<feature type="transmembrane region" description="Helical" evidence="8">
    <location>
        <begin position="907"/>
        <end position="929"/>
    </location>
</feature>
<reference evidence="10" key="1">
    <citation type="journal article" date="2019" name="Int. J. Syst. Evol. Microbiol.">
        <title>The Global Catalogue of Microorganisms (GCM) 10K type strain sequencing project: providing services to taxonomists for standard genome sequencing and annotation.</title>
        <authorList>
            <consortium name="The Broad Institute Genomics Platform"/>
            <consortium name="The Broad Institute Genome Sequencing Center for Infectious Disease"/>
            <person name="Wu L."/>
            <person name="Ma J."/>
        </authorList>
    </citation>
    <scope>NUCLEOTIDE SEQUENCE [LARGE SCALE GENOMIC DNA]</scope>
    <source>
        <strain evidence="10">JCM 16949</strain>
    </source>
</reference>
<evidence type="ECO:0000256" key="8">
    <source>
        <dbReference type="SAM" id="Phobius"/>
    </source>
</evidence>
<feature type="transmembrane region" description="Helical" evidence="8">
    <location>
        <begin position="860"/>
        <end position="887"/>
    </location>
</feature>
<dbReference type="InterPro" id="IPR026030">
    <property type="entry name" value="Pur-cyt_permease_Fcy2/21/22"/>
</dbReference>
<evidence type="ECO:0008006" key="11">
    <source>
        <dbReference type="Google" id="ProtNLM"/>
    </source>
</evidence>
<keyword evidence="10" id="KW-1185">Reference proteome</keyword>
<feature type="transmembrane region" description="Helical" evidence="8">
    <location>
        <begin position="662"/>
        <end position="683"/>
    </location>
</feature>
<evidence type="ECO:0000256" key="2">
    <source>
        <dbReference type="ARBA" id="ARBA00008974"/>
    </source>
</evidence>